<dbReference type="GO" id="GO:0042134">
    <property type="term" value="F:rRNA primary transcript binding"/>
    <property type="evidence" value="ECO:0007669"/>
    <property type="project" value="InterPro"/>
</dbReference>
<comment type="caution">
    <text evidence="3">The sequence shown here is derived from an EMBL/GenBank/DDBJ whole genome shotgun (WGS) entry which is preliminary data.</text>
</comment>
<dbReference type="EMBL" id="LUKN01004548">
    <property type="protein sequence ID" value="OAQ95841.1"/>
    <property type="molecule type" value="Genomic_DNA"/>
</dbReference>
<feature type="domain" description="RNase MRP protein 1 RNA binding" evidence="2">
    <location>
        <begin position="2"/>
        <end position="93"/>
    </location>
</feature>
<proteinExistence type="predicted"/>
<feature type="region of interest" description="Disordered" evidence="1">
    <location>
        <begin position="117"/>
        <end position="224"/>
    </location>
</feature>
<feature type="compositionally biased region" description="Pro residues" evidence="1">
    <location>
        <begin position="155"/>
        <end position="164"/>
    </location>
</feature>
<dbReference type="PANTHER" id="PTHR37792">
    <property type="entry name" value="RIBONUCLEASE MRP PROTEIN SUBUNIT RMP1"/>
    <property type="match status" value="1"/>
</dbReference>
<dbReference type="Pfam" id="PF20945">
    <property type="entry name" value="RMP1"/>
    <property type="match status" value="1"/>
</dbReference>
<feature type="compositionally biased region" description="Basic and acidic residues" evidence="1">
    <location>
        <begin position="170"/>
        <end position="181"/>
    </location>
</feature>
<reference evidence="3 4" key="1">
    <citation type="submission" date="2016-03" db="EMBL/GenBank/DDBJ databases">
        <title>Fine-scale spatial genetic structure of a fungal parasite of coffee scale insects.</title>
        <authorList>
            <person name="Jackson D."/>
            <person name="Zemenick K.A."/>
            <person name="Malloure B."/>
            <person name="Quandt C.A."/>
            <person name="James T.Y."/>
        </authorList>
    </citation>
    <scope>NUCLEOTIDE SEQUENCE [LARGE SCALE GENOMIC DNA]</scope>
    <source>
        <strain evidence="3 4">UM487</strain>
    </source>
</reference>
<keyword evidence="4" id="KW-1185">Reference proteome</keyword>
<dbReference type="InterPro" id="IPR047204">
    <property type="entry name" value="RMP1_RBD"/>
</dbReference>
<feature type="compositionally biased region" description="Basic residues" evidence="1">
    <location>
        <begin position="202"/>
        <end position="211"/>
    </location>
</feature>
<dbReference type="InterPro" id="IPR047205">
    <property type="entry name" value="RMP1"/>
</dbReference>
<dbReference type="OMA" id="RAKWMMR"/>
<dbReference type="GO" id="GO:0000466">
    <property type="term" value="P:maturation of 5.8S rRNA from tricistronic rRNA transcript (SSU-rRNA, 5.8S rRNA, LSU-rRNA)"/>
    <property type="evidence" value="ECO:0007669"/>
    <property type="project" value="TreeGrafter"/>
</dbReference>
<feature type="compositionally biased region" description="Basic and acidic residues" evidence="1">
    <location>
        <begin position="133"/>
        <end position="149"/>
    </location>
</feature>
<evidence type="ECO:0000313" key="3">
    <source>
        <dbReference type="EMBL" id="OAQ95841.1"/>
    </source>
</evidence>
<evidence type="ECO:0000313" key="4">
    <source>
        <dbReference type="Proteomes" id="UP000243081"/>
    </source>
</evidence>
<evidence type="ECO:0000259" key="2">
    <source>
        <dbReference type="Pfam" id="PF20945"/>
    </source>
</evidence>
<feature type="non-terminal residue" evidence="3">
    <location>
        <position position="224"/>
    </location>
</feature>
<feature type="non-terminal residue" evidence="3">
    <location>
        <position position="1"/>
    </location>
</feature>
<dbReference type="GO" id="GO:0000172">
    <property type="term" value="C:ribonuclease MRP complex"/>
    <property type="evidence" value="ECO:0007669"/>
    <property type="project" value="InterPro"/>
</dbReference>
<organism evidence="3 4">
    <name type="scientific">Cordyceps confragosa</name>
    <name type="common">Lecanicillium lecanii</name>
    <dbReference type="NCBI Taxonomy" id="2714763"/>
    <lineage>
        <taxon>Eukaryota</taxon>
        <taxon>Fungi</taxon>
        <taxon>Dikarya</taxon>
        <taxon>Ascomycota</taxon>
        <taxon>Pezizomycotina</taxon>
        <taxon>Sordariomycetes</taxon>
        <taxon>Hypocreomycetidae</taxon>
        <taxon>Hypocreales</taxon>
        <taxon>Cordycipitaceae</taxon>
        <taxon>Akanthomyces</taxon>
    </lineage>
</organism>
<protein>
    <recommendedName>
        <fullName evidence="2">RNase MRP protein 1 RNA binding domain-containing protein</fullName>
    </recommendedName>
</protein>
<dbReference type="PANTHER" id="PTHR37792:SF1">
    <property type="entry name" value="RIBONUCLEASE MRP PROTEIN SUBUNIT RMP1"/>
    <property type="match status" value="1"/>
</dbReference>
<dbReference type="GO" id="GO:0000294">
    <property type="term" value="P:nuclear-transcribed mRNA catabolic process, RNase MRP-dependent"/>
    <property type="evidence" value="ECO:0007669"/>
    <property type="project" value="TreeGrafter"/>
</dbReference>
<dbReference type="OrthoDB" id="5414547at2759"/>
<accession>A0A179I1Z5</accession>
<dbReference type="AlphaFoldDB" id="A0A179I1Z5"/>
<feature type="compositionally biased region" description="Low complexity" evidence="1">
    <location>
        <begin position="121"/>
        <end position="132"/>
    </location>
</feature>
<gene>
    <name evidence="3" type="ORF">LLEC1_00263</name>
</gene>
<name>A0A179I1Z5_CORDF</name>
<evidence type="ECO:0000256" key="1">
    <source>
        <dbReference type="SAM" id="MobiDB-lite"/>
    </source>
</evidence>
<dbReference type="Proteomes" id="UP000243081">
    <property type="component" value="Unassembled WGS sequence"/>
</dbReference>
<sequence length="224" mass="24342">ASPWWSAFKQFRHGVRSLAADLRRHQALNQLRTDSSKKSTAAKAKTKSAQRQLLARVALLRNHTVPRAYLCFSQLIADNQHAALGLLLFGALASVNSILDSISPHKQYFSDAQGSIADTNAAPAPSAPVQPQHGRDNADRGVAISRDHIGVAPNPSKPSEPPNSGPSEDAAPKKRDNDVRPNKPRLVPSRENADRVLEAGQKQKKKKSKRKDKGDELSSLFGSL</sequence>